<feature type="compositionally biased region" description="Basic and acidic residues" evidence="1">
    <location>
        <begin position="56"/>
        <end position="79"/>
    </location>
</feature>
<evidence type="ECO:0000256" key="1">
    <source>
        <dbReference type="SAM" id="MobiDB-lite"/>
    </source>
</evidence>
<gene>
    <name evidence="2" type="ORF">BaRGS_00026804</name>
</gene>
<name>A0ABD0K3U9_9CAEN</name>
<comment type="caution">
    <text evidence="2">The sequence shown here is derived from an EMBL/GenBank/DDBJ whole genome shotgun (WGS) entry which is preliminary data.</text>
</comment>
<organism evidence="2 3">
    <name type="scientific">Batillaria attramentaria</name>
    <dbReference type="NCBI Taxonomy" id="370345"/>
    <lineage>
        <taxon>Eukaryota</taxon>
        <taxon>Metazoa</taxon>
        <taxon>Spiralia</taxon>
        <taxon>Lophotrochozoa</taxon>
        <taxon>Mollusca</taxon>
        <taxon>Gastropoda</taxon>
        <taxon>Caenogastropoda</taxon>
        <taxon>Sorbeoconcha</taxon>
        <taxon>Cerithioidea</taxon>
        <taxon>Batillariidae</taxon>
        <taxon>Batillaria</taxon>
    </lineage>
</organism>
<keyword evidence="3" id="KW-1185">Reference proteome</keyword>
<evidence type="ECO:0000313" key="2">
    <source>
        <dbReference type="EMBL" id="KAK7482001.1"/>
    </source>
</evidence>
<reference evidence="2 3" key="1">
    <citation type="journal article" date="2023" name="Sci. Data">
        <title>Genome assembly of the Korean intertidal mud-creeper Batillaria attramentaria.</title>
        <authorList>
            <person name="Patra A.K."/>
            <person name="Ho P.T."/>
            <person name="Jun S."/>
            <person name="Lee S.J."/>
            <person name="Kim Y."/>
            <person name="Won Y.J."/>
        </authorList>
    </citation>
    <scope>NUCLEOTIDE SEQUENCE [LARGE SCALE GENOMIC DNA]</scope>
    <source>
        <strain evidence="2">Wonlab-2016</strain>
    </source>
</reference>
<dbReference type="AlphaFoldDB" id="A0ABD0K3U9"/>
<evidence type="ECO:0000313" key="3">
    <source>
        <dbReference type="Proteomes" id="UP001519460"/>
    </source>
</evidence>
<proteinExistence type="predicted"/>
<sequence length="129" mass="14896">MIRDSIGNVGGVVFVQQKIIEVREGRNERKARNAEESERMRKKGFKEQETQGQRKIRTEREKRNKEFIDRDDKSAEGKNLVENRPNFNVRKSVVVLLTTSVCLKISVCQQTHFGLYFHSTPGFLPSDGN</sequence>
<dbReference type="Proteomes" id="UP001519460">
    <property type="component" value="Unassembled WGS sequence"/>
</dbReference>
<accession>A0ABD0K3U9</accession>
<feature type="region of interest" description="Disordered" evidence="1">
    <location>
        <begin position="25"/>
        <end position="79"/>
    </location>
</feature>
<protein>
    <submittedName>
        <fullName evidence="2">Uncharacterized protein</fullName>
    </submittedName>
</protein>
<feature type="compositionally biased region" description="Basic and acidic residues" evidence="1">
    <location>
        <begin position="25"/>
        <end position="49"/>
    </location>
</feature>
<dbReference type="EMBL" id="JACVVK020000253">
    <property type="protein sequence ID" value="KAK7482001.1"/>
    <property type="molecule type" value="Genomic_DNA"/>
</dbReference>